<sequence>MACPFMNSSESTKGGADNQEMHYRTYLEVDTLLSLQKPVTEKKGNLCHDEHLFITVHQVYELWFKQILKELESVISLLQDHDSLPIAVRRLERATQILEHTTTQFPLLESMTPLDFREFRDHLAPASGFQSHQFRYIENIVGVRPDDRVPYNRENYRVVFKDHKDVLDKFDATEKATSLLTAVNSWLEEVYDKEDAGENFWRIYEQTMKNFIGSKPNEEEKKAAADKFASLLDEEDYKECSKRGDRRLSYKAFKSALMVMMRRDECKYSEPYRFLQLLVTLDVTLTKWRFMHLMTVQQLIGPATAGTAGSSGVPYLKATLGDPLKVFLDLSHVTSLLLPRPLLKEAEERQALDNLE</sequence>
<keyword evidence="1" id="KW-1185">Reference proteome</keyword>
<dbReference type="RefSeq" id="XP_018017672.1">
    <property type="nucleotide sequence ID" value="XM_018162183.1"/>
</dbReference>
<reference evidence="2" key="1">
    <citation type="submission" date="2025-08" db="UniProtKB">
        <authorList>
            <consortium name="RefSeq"/>
        </authorList>
    </citation>
    <scope>IDENTIFICATION</scope>
    <source>
        <tissue evidence="2">Whole organism</tissue>
    </source>
</reference>
<protein>
    <submittedName>
        <fullName evidence="2">Tryptophan 2,3-dioxygenase</fullName>
    </submittedName>
</protein>
<dbReference type="Gene3D" id="1.10.287.3810">
    <property type="match status" value="1"/>
</dbReference>
<dbReference type="PANTHER" id="PTHR10138:SF0">
    <property type="entry name" value="TRYPTOPHAN 2,3-DIOXYGENASE"/>
    <property type="match status" value="1"/>
</dbReference>
<dbReference type="PANTHER" id="PTHR10138">
    <property type="entry name" value="TRYPTOPHAN 2,3-DIOXYGENASE"/>
    <property type="match status" value="1"/>
</dbReference>
<dbReference type="GO" id="GO:0004833">
    <property type="term" value="F:L-tryptophan 2,3-dioxygenase activity"/>
    <property type="evidence" value="ECO:0007669"/>
    <property type="project" value="InterPro"/>
</dbReference>
<dbReference type="KEGG" id="hazt:108674247"/>
<dbReference type="Proteomes" id="UP000694843">
    <property type="component" value="Unplaced"/>
</dbReference>
<organism evidence="1 2">
    <name type="scientific">Hyalella azteca</name>
    <name type="common">Amphipod</name>
    <dbReference type="NCBI Taxonomy" id="294128"/>
    <lineage>
        <taxon>Eukaryota</taxon>
        <taxon>Metazoa</taxon>
        <taxon>Ecdysozoa</taxon>
        <taxon>Arthropoda</taxon>
        <taxon>Crustacea</taxon>
        <taxon>Multicrustacea</taxon>
        <taxon>Malacostraca</taxon>
        <taxon>Eumalacostraca</taxon>
        <taxon>Peracarida</taxon>
        <taxon>Amphipoda</taxon>
        <taxon>Senticaudata</taxon>
        <taxon>Talitrida</taxon>
        <taxon>Talitroidea</taxon>
        <taxon>Hyalellidae</taxon>
        <taxon>Hyalella</taxon>
    </lineage>
</organism>
<dbReference type="GO" id="GO:0019442">
    <property type="term" value="P:L-tryptophan catabolic process to acetyl-CoA"/>
    <property type="evidence" value="ECO:0007669"/>
    <property type="project" value="TreeGrafter"/>
</dbReference>
<dbReference type="GeneID" id="108674247"/>
<evidence type="ECO:0000313" key="2">
    <source>
        <dbReference type="RefSeq" id="XP_018017672.1"/>
    </source>
</evidence>
<dbReference type="InterPro" id="IPR037217">
    <property type="entry name" value="Trp/Indoleamine_2_3_dOase-like"/>
</dbReference>
<dbReference type="OMA" id="VMVERMI"/>
<name>A0A8B7NVB3_HYAAZ</name>
<dbReference type="GO" id="GO:0019441">
    <property type="term" value="P:L-tryptophan catabolic process to kynurenine"/>
    <property type="evidence" value="ECO:0007669"/>
    <property type="project" value="InterPro"/>
</dbReference>
<dbReference type="GO" id="GO:0020037">
    <property type="term" value="F:heme binding"/>
    <property type="evidence" value="ECO:0007669"/>
    <property type="project" value="InterPro"/>
</dbReference>
<evidence type="ECO:0000313" key="1">
    <source>
        <dbReference type="Proteomes" id="UP000694843"/>
    </source>
</evidence>
<gene>
    <name evidence="2" type="primary">LOC108674247</name>
</gene>
<dbReference type="Gene3D" id="1.20.58.480">
    <property type="match status" value="1"/>
</dbReference>
<dbReference type="AlphaFoldDB" id="A0A8B7NVB3"/>
<proteinExistence type="predicted"/>
<dbReference type="GO" id="GO:0046872">
    <property type="term" value="F:metal ion binding"/>
    <property type="evidence" value="ECO:0007669"/>
    <property type="project" value="InterPro"/>
</dbReference>
<dbReference type="Pfam" id="PF03301">
    <property type="entry name" value="Trp_dioxygenase"/>
    <property type="match status" value="1"/>
</dbReference>
<dbReference type="SUPFAM" id="SSF140959">
    <property type="entry name" value="Indolic compounds 2,3-dioxygenase-like"/>
    <property type="match status" value="1"/>
</dbReference>
<dbReference type="InterPro" id="IPR004981">
    <property type="entry name" value="Trp_2_3_dOase"/>
</dbReference>
<accession>A0A8B7NVB3</accession>
<dbReference type="OrthoDB" id="447477at2759"/>